<dbReference type="InterPro" id="IPR058240">
    <property type="entry name" value="rSAM_sf"/>
</dbReference>
<organism evidence="3 4">
    <name type="scientific">Raoultibacter timonensis</name>
    <dbReference type="NCBI Taxonomy" id="1907662"/>
    <lineage>
        <taxon>Bacteria</taxon>
        <taxon>Bacillati</taxon>
        <taxon>Actinomycetota</taxon>
        <taxon>Coriobacteriia</taxon>
        <taxon>Eggerthellales</taxon>
        <taxon>Eggerthellaceae</taxon>
        <taxon>Raoultibacter</taxon>
    </lineage>
</organism>
<sequence length="451" mass="49630">MGDAPRALIASVEAGSPADDAGFYAGCSITAVDGIPVRDIIDWRWMSAEDEIELSYIDGDGDEGSVTLERDGGEEWGIEFEGAIYDDVKLCRNACTFCFMRQLPDDVRPSLVLRDDDFRLSFLQGTFVTLTNLGAEDEARIVEQRISPLRVSLHAVTPEVRRGLIGKHAAHGIAALDRLLEAGIEVHAQIVLLPGVNDGEELDRTLAWAYARPNVKSIGIVPVGFTKHQTAFDKSFNDETDARAVIACIEPFQKRALVERSTPWVFAADEFYRNAYPKDLLDHLPPASYYGDYDMFEDGIGIIRSFVDDWESSGDAENRLASLLDRTGRRVAYVVGYAQREFLEPLVARGPLAGLMEVLPVKNEYFGGNVDVTGLLTASDIVRELKRARGFDLAAIPRVVFNADGMTLDDMDLGKMQNELAVPLAVVSCNASEYFGEIAAHVERLAPDAEC</sequence>
<dbReference type="Gene3D" id="3.20.20.70">
    <property type="entry name" value="Aldolase class I"/>
    <property type="match status" value="1"/>
</dbReference>
<gene>
    <name evidence="3" type="ORF">CE91St30_15330</name>
</gene>
<evidence type="ECO:0000313" key="4">
    <source>
        <dbReference type="Proteomes" id="UP001320544"/>
    </source>
</evidence>
<dbReference type="Pfam" id="PF04459">
    <property type="entry name" value="DUF512"/>
    <property type="match status" value="1"/>
</dbReference>
<dbReference type="InterPro" id="IPR036034">
    <property type="entry name" value="PDZ_sf"/>
</dbReference>
<dbReference type="InterPro" id="IPR045375">
    <property type="entry name" value="Put_radical_SAM-like_N"/>
</dbReference>
<evidence type="ECO:0000313" key="3">
    <source>
        <dbReference type="EMBL" id="BDE96200.1"/>
    </source>
</evidence>
<feature type="domain" description="DUF512" evidence="1">
    <location>
        <begin position="221"/>
        <end position="427"/>
    </location>
</feature>
<reference evidence="3 4" key="1">
    <citation type="submission" date="2022-01" db="EMBL/GenBank/DDBJ databases">
        <title>Novel bile acid biosynthetic pathways are enriched in the microbiome of centenarians.</title>
        <authorList>
            <person name="Sato Y."/>
            <person name="Atarashi K."/>
            <person name="Plichta R.D."/>
            <person name="Arai Y."/>
            <person name="Sasajima S."/>
            <person name="Kearney M.S."/>
            <person name="Suda W."/>
            <person name="Takeshita K."/>
            <person name="Sasaki T."/>
            <person name="Okamoto S."/>
            <person name="Skelly N.A."/>
            <person name="Okamura Y."/>
            <person name="Vlamakis H."/>
            <person name="Li Y."/>
            <person name="Tanoue T."/>
            <person name="Takei H."/>
            <person name="Nittono H."/>
            <person name="Narushima S."/>
            <person name="Irie J."/>
            <person name="Itoh H."/>
            <person name="Moriya K."/>
            <person name="Sugiura Y."/>
            <person name="Suematsu M."/>
            <person name="Moritoki N."/>
            <person name="Shibata S."/>
            <person name="Littman R.D."/>
            <person name="Fischbach A.M."/>
            <person name="Uwamino Y."/>
            <person name="Inoue T."/>
            <person name="Honda A."/>
            <person name="Hattori M."/>
            <person name="Murai T."/>
            <person name="Xavier J.R."/>
            <person name="Hirose N."/>
            <person name="Honda K."/>
        </authorList>
    </citation>
    <scope>NUCLEOTIDE SEQUENCE [LARGE SCALE GENOMIC DNA]</scope>
    <source>
        <strain evidence="3 4">CE91-St30</strain>
    </source>
</reference>
<dbReference type="SUPFAM" id="SSF102114">
    <property type="entry name" value="Radical SAM enzymes"/>
    <property type="match status" value="1"/>
</dbReference>
<dbReference type="InterPro" id="IPR007549">
    <property type="entry name" value="DUF512"/>
</dbReference>
<proteinExistence type="predicted"/>
<accession>A0ABN6MGP4</accession>
<dbReference type="RefSeq" id="WP_244412495.1">
    <property type="nucleotide sequence ID" value="NZ_AP025564.1"/>
</dbReference>
<protein>
    <submittedName>
        <fullName evidence="3">Fe-S oxidoreductase</fullName>
    </submittedName>
</protein>
<dbReference type="EMBL" id="AP025564">
    <property type="protein sequence ID" value="BDE96200.1"/>
    <property type="molecule type" value="Genomic_DNA"/>
</dbReference>
<dbReference type="Gene3D" id="2.30.42.10">
    <property type="match status" value="1"/>
</dbReference>
<name>A0ABN6MGP4_9ACTN</name>
<dbReference type="Proteomes" id="UP001320544">
    <property type="component" value="Chromosome"/>
</dbReference>
<dbReference type="InterPro" id="IPR013785">
    <property type="entry name" value="Aldolase_TIM"/>
</dbReference>
<keyword evidence="4" id="KW-1185">Reference proteome</keyword>
<evidence type="ECO:0000259" key="2">
    <source>
        <dbReference type="Pfam" id="PF19238"/>
    </source>
</evidence>
<dbReference type="SUPFAM" id="SSF50156">
    <property type="entry name" value="PDZ domain-like"/>
    <property type="match status" value="1"/>
</dbReference>
<dbReference type="Pfam" id="PF19238">
    <property type="entry name" value="Radical_SAM_2"/>
    <property type="match status" value="1"/>
</dbReference>
<evidence type="ECO:0000259" key="1">
    <source>
        <dbReference type="Pfam" id="PF04459"/>
    </source>
</evidence>
<feature type="domain" description="Putative radical SAM N-terminal" evidence="2">
    <location>
        <begin position="71"/>
        <end position="218"/>
    </location>
</feature>